<evidence type="ECO:0000313" key="5">
    <source>
        <dbReference type="Proteomes" id="UP000187209"/>
    </source>
</evidence>
<dbReference type="InterPro" id="IPR041792">
    <property type="entry name" value="MPP_PAP"/>
</dbReference>
<accession>A0A1R2AKP0</accession>
<evidence type="ECO:0000259" key="3">
    <source>
        <dbReference type="Pfam" id="PF14008"/>
    </source>
</evidence>
<dbReference type="Gene3D" id="3.60.21.10">
    <property type="match status" value="1"/>
</dbReference>
<feature type="domain" description="Calcineurin-like phosphoesterase" evidence="2">
    <location>
        <begin position="11"/>
        <end position="165"/>
    </location>
</feature>
<evidence type="ECO:0000256" key="1">
    <source>
        <dbReference type="ARBA" id="ARBA00023180"/>
    </source>
</evidence>
<dbReference type="GO" id="GO:0016787">
    <property type="term" value="F:hydrolase activity"/>
    <property type="evidence" value="ECO:0007669"/>
    <property type="project" value="InterPro"/>
</dbReference>
<protein>
    <recommendedName>
        <fullName evidence="6">Calcineurin-like phosphoesterase domain-containing protein</fullName>
    </recommendedName>
</protein>
<evidence type="ECO:0000313" key="4">
    <source>
        <dbReference type="EMBL" id="OMJ65092.1"/>
    </source>
</evidence>
<evidence type="ECO:0000259" key="2">
    <source>
        <dbReference type="Pfam" id="PF00149"/>
    </source>
</evidence>
<dbReference type="CDD" id="cd00839">
    <property type="entry name" value="MPP_PAPs"/>
    <property type="match status" value="1"/>
</dbReference>
<dbReference type="AlphaFoldDB" id="A0A1R2AKP0"/>
<evidence type="ECO:0008006" key="6">
    <source>
        <dbReference type="Google" id="ProtNLM"/>
    </source>
</evidence>
<dbReference type="PANTHER" id="PTHR45867">
    <property type="entry name" value="PURPLE ACID PHOSPHATASE"/>
    <property type="match status" value="1"/>
</dbReference>
<comment type="caution">
    <text evidence="4">The sequence shown here is derived from an EMBL/GenBank/DDBJ whole genome shotgun (WGS) entry which is preliminary data.</text>
</comment>
<dbReference type="InterPro" id="IPR029052">
    <property type="entry name" value="Metallo-depent_PP-like"/>
</dbReference>
<dbReference type="EMBL" id="MPUH01002474">
    <property type="protein sequence ID" value="OMJ65092.1"/>
    <property type="molecule type" value="Genomic_DNA"/>
</dbReference>
<sequence>MGDFAYDLPTNEGRVGDDWLNMIQPIAARIPYMGLPGNHEIFNNMSHYINRFRLPATKDNQGTNLFYSFNLGPAHFVLINSEAYFYESLYPSIETHDNWLIKDLKQANLNRENIPWIFVFNHGALYCSNDKSDCLDNALIVREHLEKILNENSVDVMLQAHVHNYERCTAIYNDTWNLGDNETKKYLLSFSKPIYIVNGNAGYFQAHNDPFKQNKDDWHIFGSEDYGYGSFTMYIKTHIYYEQFSSEKGTEIDYFWIVKDNSL</sequence>
<keyword evidence="1" id="KW-0325">Glycoprotein</keyword>
<organism evidence="4 5">
    <name type="scientific">Stentor coeruleus</name>
    <dbReference type="NCBI Taxonomy" id="5963"/>
    <lineage>
        <taxon>Eukaryota</taxon>
        <taxon>Sar</taxon>
        <taxon>Alveolata</taxon>
        <taxon>Ciliophora</taxon>
        <taxon>Postciliodesmatophora</taxon>
        <taxon>Heterotrichea</taxon>
        <taxon>Heterotrichida</taxon>
        <taxon>Stentoridae</taxon>
        <taxon>Stentor</taxon>
    </lineage>
</organism>
<dbReference type="SUPFAM" id="SSF56300">
    <property type="entry name" value="Metallo-dependent phosphatases"/>
    <property type="match status" value="1"/>
</dbReference>
<dbReference type="InterPro" id="IPR004843">
    <property type="entry name" value="Calcineurin-like_PHP"/>
</dbReference>
<dbReference type="OrthoDB" id="45007at2759"/>
<dbReference type="InterPro" id="IPR025733">
    <property type="entry name" value="PAPs_C"/>
</dbReference>
<dbReference type="Pfam" id="PF14008">
    <property type="entry name" value="Metallophos_C"/>
    <property type="match status" value="1"/>
</dbReference>
<keyword evidence="5" id="KW-1185">Reference proteome</keyword>
<gene>
    <name evidence="4" type="ORF">SteCoe_39357</name>
</gene>
<dbReference type="Proteomes" id="UP000187209">
    <property type="component" value="Unassembled WGS sequence"/>
</dbReference>
<proteinExistence type="predicted"/>
<reference evidence="4 5" key="1">
    <citation type="submission" date="2016-11" db="EMBL/GenBank/DDBJ databases">
        <title>The macronuclear genome of Stentor coeruleus: a giant cell with tiny introns.</title>
        <authorList>
            <person name="Slabodnick M."/>
            <person name="Ruby J.G."/>
            <person name="Reiff S.B."/>
            <person name="Swart E.C."/>
            <person name="Gosai S."/>
            <person name="Prabakaran S."/>
            <person name="Witkowska E."/>
            <person name="Larue G.E."/>
            <person name="Fisher S."/>
            <person name="Freeman R.M."/>
            <person name="Gunawardena J."/>
            <person name="Chu W."/>
            <person name="Stover N.A."/>
            <person name="Gregory B.D."/>
            <person name="Nowacki M."/>
            <person name="Derisi J."/>
            <person name="Roy S.W."/>
            <person name="Marshall W.F."/>
            <person name="Sood P."/>
        </authorList>
    </citation>
    <scope>NUCLEOTIDE SEQUENCE [LARGE SCALE GENOMIC DNA]</scope>
    <source>
        <strain evidence="4">WM001</strain>
    </source>
</reference>
<feature type="domain" description="Purple acid phosphatase C-terminal" evidence="3">
    <location>
        <begin position="193"/>
        <end position="253"/>
    </location>
</feature>
<dbReference type="Pfam" id="PF00149">
    <property type="entry name" value="Metallophos"/>
    <property type="match status" value="1"/>
</dbReference>
<name>A0A1R2AKP0_9CILI</name>
<dbReference type="PANTHER" id="PTHR45867:SF10">
    <property type="entry name" value="PURPLE ACID PHOSPHATASE"/>
    <property type="match status" value="1"/>
</dbReference>